<dbReference type="Proteomes" id="UP001432251">
    <property type="component" value="Chromosome"/>
</dbReference>
<keyword evidence="2" id="KW-1185">Reference proteome</keyword>
<protein>
    <submittedName>
        <fullName evidence="1">Histidine kinase</fullName>
    </submittedName>
</protein>
<evidence type="ECO:0000313" key="2">
    <source>
        <dbReference type="Proteomes" id="UP001432251"/>
    </source>
</evidence>
<dbReference type="EMBL" id="CP146022">
    <property type="protein sequence ID" value="WWQ65741.1"/>
    <property type="molecule type" value="Genomic_DNA"/>
</dbReference>
<keyword evidence="1" id="KW-0418">Kinase</keyword>
<evidence type="ECO:0000313" key="1">
    <source>
        <dbReference type="EMBL" id="WWQ65741.1"/>
    </source>
</evidence>
<gene>
    <name evidence="1" type="ORF">V2W30_22070</name>
</gene>
<organism evidence="1 2">
    <name type="scientific">Streptomyces citrinus</name>
    <dbReference type="NCBI Taxonomy" id="3118173"/>
    <lineage>
        <taxon>Bacteria</taxon>
        <taxon>Bacillati</taxon>
        <taxon>Actinomycetota</taxon>
        <taxon>Actinomycetes</taxon>
        <taxon>Kitasatosporales</taxon>
        <taxon>Streptomycetaceae</taxon>
        <taxon>Streptomyces</taxon>
    </lineage>
</organism>
<reference evidence="1" key="1">
    <citation type="journal article" date="2025" name="Int. J. Syst. Evol. Microbiol.">
        <title>Streptomyces citrinus sp. nov., with yellow diffusible pigment.</title>
        <authorList>
            <person name="He Y."/>
            <person name="Yang E."/>
            <person name="Xu J."/>
            <person name="Sun Y."/>
            <person name="Sun L."/>
        </authorList>
    </citation>
    <scope>NUCLEOTIDE SEQUENCE</scope>
    <source>
        <strain evidence="1">Q6</strain>
    </source>
</reference>
<accession>A0ACD5AES9</accession>
<sequence>MNVRPSLAAALSGKPLRAVPLRRRTVLADLALWAALTVPVLAVEGLHLHEPDSTWQQLAGIAALGVATALHRRRPAVAFLIAAAPGLAVASSLFTLSYGCALAAFAYLMGLRPPTARPRPSTPSPEAAPLEAASLAGAQLEGAQPAGAQLEGAPLRTTRLEAEPREAEPREAAPFTPASTLRPSLLAFAALAATGTVKIAIRQVDPAAEWLVLMGTLLFGAVFPWLIGRYWRQSRELTAAGWARAEQLEREHRIVADRARLRERARIAQDMHDSLGHELSLIALRAGALQVTPGLADPHRTAAAELRAAASDATDRLHSIIGLLREEDDEPAPLTPPGETVAELVERAAESGLPVRLLSAPAADDRTLYRVVQEALTNAAKHAPGAPVTVATEQDGGAVTVTVTNGRPPRAPAAPPGSGTGLLGLRARITALGGTFDAGPHGDGFRVTAHLPAPGTPRPGAAAFAHARRTARRHVSLAFGAAAVAGTVLIGGSFTWYAYTKTHAVLTPQAYAQLRIGTPLADVESRLPARTISDPPVERAPTPPPAHADCRYYRASGELFVPVEHFRLCFATEGSHALIGRAVIPKAGTADQVQEEEREWAR</sequence>
<name>A0ACD5AES9_9ACTN</name>
<keyword evidence="1" id="KW-0808">Transferase</keyword>
<proteinExistence type="predicted"/>